<evidence type="ECO:0000313" key="7">
    <source>
        <dbReference type="Proteomes" id="UP001153636"/>
    </source>
</evidence>
<gene>
    <name evidence="6" type="ORF">PSYICH_LOCUS258</name>
</gene>
<evidence type="ECO:0000256" key="3">
    <source>
        <dbReference type="ARBA" id="ARBA00035647"/>
    </source>
</evidence>
<evidence type="ECO:0000256" key="4">
    <source>
        <dbReference type="ARBA" id="ARBA00035682"/>
    </source>
</evidence>
<dbReference type="Pfam" id="PF08213">
    <property type="entry name" value="COX24_C"/>
    <property type="match status" value="1"/>
</dbReference>
<dbReference type="InterPro" id="IPR013177">
    <property type="entry name" value="Ribosomal_mS38_C"/>
</dbReference>
<dbReference type="GO" id="GO:0005739">
    <property type="term" value="C:mitochondrion"/>
    <property type="evidence" value="ECO:0007669"/>
    <property type="project" value="UniProtKB-SubCell"/>
</dbReference>
<organism evidence="6 7">
    <name type="scientific">Psylliodes chrysocephalus</name>
    <dbReference type="NCBI Taxonomy" id="3402493"/>
    <lineage>
        <taxon>Eukaryota</taxon>
        <taxon>Metazoa</taxon>
        <taxon>Ecdysozoa</taxon>
        <taxon>Arthropoda</taxon>
        <taxon>Hexapoda</taxon>
        <taxon>Insecta</taxon>
        <taxon>Pterygota</taxon>
        <taxon>Neoptera</taxon>
        <taxon>Endopterygota</taxon>
        <taxon>Coleoptera</taxon>
        <taxon>Polyphaga</taxon>
        <taxon>Cucujiformia</taxon>
        <taxon>Chrysomeloidea</taxon>
        <taxon>Chrysomelidae</taxon>
        <taxon>Galerucinae</taxon>
        <taxon>Alticini</taxon>
        <taxon>Psylliodes</taxon>
    </lineage>
</organism>
<reference evidence="6" key="1">
    <citation type="submission" date="2022-01" db="EMBL/GenBank/DDBJ databases">
        <authorList>
            <person name="King R."/>
        </authorList>
    </citation>
    <scope>NUCLEOTIDE SEQUENCE</scope>
</reference>
<dbReference type="PANTHER" id="PTHR32035">
    <property type="entry name" value="AURORA KINASE A-INTERACTING PROTEIN"/>
    <property type="match status" value="1"/>
</dbReference>
<keyword evidence="2" id="KW-0496">Mitochondrion</keyword>
<dbReference type="SMART" id="SM01155">
    <property type="entry name" value="DUF1713"/>
    <property type="match status" value="1"/>
</dbReference>
<evidence type="ECO:0000313" key="6">
    <source>
        <dbReference type="EMBL" id="CAH1099965.1"/>
    </source>
</evidence>
<sequence length="198" mass="23339">MSCLFKMFSSRILRFNKLNTLSVQFSHLHIHRTANNTVSIPLPLVEKINNYNPWIWKRNENIGLPMSKNANLNVELPNGLKYILPLIDPVANEEIEAPAVDDSIEKEAVTMIVIRRKKMKKHKLKKLRKRMKFEWAKKRQRRELKKEKEFQAQLIAQYTEAEAFSAEEYVAEKINKYKALISEQIEMPKFHMSTVKSK</sequence>
<accession>A0A9P0G7P7</accession>
<protein>
    <recommendedName>
        <fullName evidence="4">Small ribosomal subunit protein mS38</fullName>
    </recommendedName>
</protein>
<feature type="domain" description="Ribosomal protein mS38 C-terminal" evidence="5">
    <location>
        <begin position="107"/>
        <end position="140"/>
    </location>
</feature>
<keyword evidence="7" id="KW-1185">Reference proteome</keyword>
<name>A0A9P0G7P7_9CUCU</name>
<evidence type="ECO:0000256" key="1">
    <source>
        <dbReference type="ARBA" id="ARBA00004173"/>
    </source>
</evidence>
<evidence type="ECO:0000256" key="2">
    <source>
        <dbReference type="ARBA" id="ARBA00023128"/>
    </source>
</evidence>
<comment type="subcellular location">
    <subcellularLocation>
        <location evidence="1">Mitochondrion</location>
    </subcellularLocation>
</comment>
<proteinExistence type="inferred from homology"/>
<dbReference type="Proteomes" id="UP001153636">
    <property type="component" value="Chromosome 1"/>
</dbReference>
<comment type="similarity">
    <text evidence="3">Belongs to the mitochondrion-specific ribosomal protein mS38 family.</text>
</comment>
<dbReference type="AlphaFoldDB" id="A0A9P0G7P7"/>
<dbReference type="EMBL" id="OV651813">
    <property type="protein sequence ID" value="CAH1099965.1"/>
    <property type="molecule type" value="Genomic_DNA"/>
</dbReference>
<dbReference type="OrthoDB" id="6423950at2759"/>
<dbReference type="PANTHER" id="PTHR32035:SF3">
    <property type="entry name" value="SMALL RIBOSOMAL SUBUNIT PROTEIN MS38"/>
    <property type="match status" value="1"/>
</dbReference>
<evidence type="ECO:0000259" key="5">
    <source>
        <dbReference type="SMART" id="SM01155"/>
    </source>
</evidence>